<evidence type="ECO:0000313" key="2">
    <source>
        <dbReference type="Proteomes" id="UP001163603"/>
    </source>
</evidence>
<dbReference type="EMBL" id="CM047746">
    <property type="protein sequence ID" value="KAJ0020373.1"/>
    <property type="molecule type" value="Genomic_DNA"/>
</dbReference>
<evidence type="ECO:0000313" key="1">
    <source>
        <dbReference type="EMBL" id="KAJ0020373.1"/>
    </source>
</evidence>
<keyword evidence="2" id="KW-1185">Reference proteome</keyword>
<reference evidence="2" key="1">
    <citation type="journal article" date="2023" name="G3 (Bethesda)">
        <title>Genome assembly and association tests identify interacting loci associated with vigor, precocity, and sex in interspecific pistachio rootstocks.</title>
        <authorList>
            <person name="Palmer W."/>
            <person name="Jacygrad E."/>
            <person name="Sagayaradj S."/>
            <person name="Cavanaugh K."/>
            <person name="Han R."/>
            <person name="Bertier L."/>
            <person name="Beede B."/>
            <person name="Kafkas S."/>
            <person name="Golino D."/>
            <person name="Preece J."/>
            <person name="Michelmore R."/>
        </authorList>
    </citation>
    <scope>NUCLEOTIDE SEQUENCE [LARGE SCALE GENOMIC DNA]</scope>
</reference>
<organism evidence="1 2">
    <name type="scientific">Pistacia integerrima</name>
    <dbReference type="NCBI Taxonomy" id="434235"/>
    <lineage>
        <taxon>Eukaryota</taxon>
        <taxon>Viridiplantae</taxon>
        <taxon>Streptophyta</taxon>
        <taxon>Embryophyta</taxon>
        <taxon>Tracheophyta</taxon>
        <taxon>Spermatophyta</taxon>
        <taxon>Magnoliopsida</taxon>
        <taxon>eudicotyledons</taxon>
        <taxon>Gunneridae</taxon>
        <taxon>Pentapetalae</taxon>
        <taxon>rosids</taxon>
        <taxon>malvids</taxon>
        <taxon>Sapindales</taxon>
        <taxon>Anacardiaceae</taxon>
        <taxon>Pistacia</taxon>
    </lineage>
</organism>
<proteinExistence type="predicted"/>
<comment type="caution">
    <text evidence="1">The sequence shown here is derived from an EMBL/GenBank/DDBJ whole genome shotgun (WGS) entry which is preliminary data.</text>
</comment>
<accession>A0ACC0XN21</accession>
<sequence length="557" mass="61032">MAAAHRSINFLVIFILSLFSLALAQDENQFIYHGFSETKLDLDGIAKIHSNGLLQLTNTSELKIGHAFYPFPFKFNISSPQSLSFSTTFVFGIVSKTLNFGGNGMSFFILPSKNMREAVAGPYLGLFNLSNNGLPTNHILAVELDTVQSSEVKDINGNHVGVDVNSLQSNESAAATYFSNKEGKNIGLQLAGGDPIQIWIDYNGADKFLNVTLAPLGIPKPNRPLLSTPIDLSKILLDSMYVGLSASTGTRVSDQYILGWSFNRSGQAQNLDISKLPQSPSPPKNGSNKVLDRATVVSLIATVVVLITIGAAVYIVRKKKYEEVNEDWEKEYGPHRISYKNLYKATKGFKDKELIGQGGFGKVYRGALPPSNLQIAVKRVTHDSVGGMRQFVAEIVLMRRLRHRNLLLKTGKATTSTDVFAFGAFMLEVACGRRPMAMEPGEKDLVDWVTDFLKRGAIIDASDPRLEGIYVEKEMELVLKLGLYCSDSNPETRPSMKQVIQYLDGGTMLPNTPPGSIVIGEFTTRNEPPDNVVSFHSLVGSSSYTTTTNDSNLTVGR</sequence>
<name>A0ACC0XN21_9ROSI</name>
<gene>
    <name evidence="1" type="ORF">Pint_32761</name>
</gene>
<dbReference type="Proteomes" id="UP001163603">
    <property type="component" value="Chromosome 11"/>
</dbReference>
<protein>
    <submittedName>
        <fullName evidence="1">Uncharacterized protein</fullName>
    </submittedName>
</protein>